<sequence>MELSDSYVLYSTSQLYALQVAGGSETLVIDRLSGEVRVDRLTEKLFEGASVIVPPKQQHVFGFAGLVQLLDGGHVIAMTARTKVASVGGKAIYRIDGWQLLPLARSDVHLTEEQRLTNAVYLQMVWQVLRTPYFYYSTKFDITHSLQRRDKTTAGFCQMSLYARADSRFVWNQQLLAEWATGESQLQKFLIPLLHGFVIQKQLSLKNGQNFNYTLISRRSVQRAGTRFNTRGSDLEGNVANFVETEIIIETAKGRSSLVQTRGSIPLLWQQLPDLRYKPPPMLISGPQEEVVRKHFEQQIVTYGKQVVLNLIDQKGAENVLGNELARCLTVMENSNVRYEPYDFHTECKGMRYDRLKILIDRVADSQDAFSFYMEFNDESSQVKVRSRQQTGVFRTNCIDCLDRTNVVQSLLARRSLGSQLVAHGIISNATEVDDNECLEKALRMIWADNGDFCSLQYAGTGALKADFTRTGKRTIFGVMRDGYRSCLRYVKNNFFDGQRQDAIELMLGNHRLDEIDARRQLSRPQLPPDVFLAPLVLAVLVFLLPLLIVLGPTREQPKTLFFIVILWAPSVMFLLFKIKANRMLYVDKPRWLKPVAPVATNSFRH</sequence>
<dbReference type="InterPro" id="IPR002013">
    <property type="entry name" value="SAC_dom"/>
</dbReference>
<dbReference type="KEGG" id="vde:111247449"/>
<feature type="domain" description="SAC" evidence="8">
    <location>
        <begin position="125"/>
        <end position="460"/>
    </location>
</feature>
<keyword evidence="10" id="KW-1185">Reference proteome</keyword>
<name>A0A7M7JLQ3_VARDE</name>
<evidence type="ECO:0000256" key="1">
    <source>
        <dbReference type="ARBA" id="ARBA00013038"/>
    </source>
</evidence>
<dbReference type="GO" id="GO:0004438">
    <property type="term" value="F:phosphatidylinositol-3-phosphate phosphatase activity"/>
    <property type="evidence" value="ECO:0007669"/>
    <property type="project" value="UniProtKB-EC"/>
</dbReference>
<dbReference type="PANTHER" id="PTHR45662">
    <property type="entry name" value="PHOSPHATIDYLINOSITIDE PHOSPHATASE SAC1"/>
    <property type="match status" value="1"/>
</dbReference>
<dbReference type="PROSITE" id="PS50275">
    <property type="entry name" value="SAC"/>
    <property type="match status" value="1"/>
</dbReference>
<dbReference type="InParanoid" id="A0A7M7JLQ3"/>
<dbReference type="CTD" id="38137"/>
<dbReference type="Pfam" id="PF02383">
    <property type="entry name" value="Syja_N"/>
    <property type="match status" value="1"/>
</dbReference>
<evidence type="ECO:0000313" key="9">
    <source>
        <dbReference type="EnsemblMetazoa" id="XP_022654096"/>
    </source>
</evidence>
<organism evidence="9 10">
    <name type="scientific">Varroa destructor</name>
    <name type="common">Honeybee mite</name>
    <dbReference type="NCBI Taxonomy" id="109461"/>
    <lineage>
        <taxon>Eukaryota</taxon>
        <taxon>Metazoa</taxon>
        <taxon>Ecdysozoa</taxon>
        <taxon>Arthropoda</taxon>
        <taxon>Chelicerata</taxon>
        <taxon>Arachnida</taxon>
        <taxon>Acari</taxon>
        <taxon>Parasitiformes</taxon>
        <taxon>Mesostigmata</taxon>
        <taxon>Gamasina</taxon>
        <taxon>Dermanyssoidea</taxon>
        <taxon>Varroidae</taxon>
        <taxon>Varroa</taxon>
    </lineage>
</organism>
<reference evidence="9" key="1">
    <citation type="submission" date="2021-01" db="UniProtKB">
        <authorList>
            <consortium name="EnsemblMetazoa"/>
        </authorList>
    </citation>
    <scope>IDENTIFICATION</scope>
</reference>
<dbReference type="GeneID" id="111247449"/>
<evidence type="ECO:0000256" key="7">
    <source>
        <dbReference type="SAM" id="Phobius"/>
    </source>
</evidence>
<dbReference type="FunCoup" id="A0A7M7JLQ3">
    <property type="interactions" value="2456"/>
</dbReference>
<evidence type="ECO:0000256" key="3">
    <source>
        <dbReference type="ARBA" id="ARBA00036807"/>
    </source>
</evidence>
<dbReference type="OMA" id="ITKAQPV"/>
<comment type="catalytic activity">
    <reaction evidence="3">
        <text>a 1,2-diacyl-sn-glycero-3-phospho-(1D-myo-inositol 4-phosphate) + H2O = a 1,2-diacyl-sn-glycero-3-phospho-(1D-myo-inositol) + phosphate</text>
        <dbReference type="Rhea" id="RHEA:55652"/>
        <dbReference type="ChEBI" id="CHEBI:15377"/>
        <dbReference type="ChEBI" id="CHEBI:43474"/>
        <dbReference type="ChEBI" id="CHEBI:57880"/>
        <dbReference type="ChEBI" id="CHEBI:58178"/>
    </reaction>
    <physiologicalReaction direction="left-to-right" evidence="3">
        <dbReference type="Rhea" id="RHEA:55653"/>
    </physiologicalReaction>
</comment>
<evidence type="ECO:0000256" key="4">
    <source>
        <dbReference type="ARBA" id="ARBA00040795"/>
    </source>
</evidence>
<dbReference type="OrthoDB" id="405996at2759"/>
<feature type="transmembrane region" description="Helical" evidence="7">
    <location>
        <begin position="561"/>
        <end position="579"/>
    </location>
</feature>
<comment type="catalytic activity">
    <reaction evidence="2">
        <text>a 1,2-diacyl-sn-glycero-3-phospho-(1D-myo-inositol-3-phosphate) + H2O = a 1,2-diacyl-sn-glycero-3-phospho-(1D-myo-inositol) + phosphate</text>
        <dbReference type="Rhea" id="RHEA:12316"/>
        <dbReference type="ChEBI" id="CHEBI:15377"/>
        <dbReference type="ChEBI" id="CHEBI:43474"/>
        <dbReference type="ChEBI" id="CHEBI:57880"/>
        <dbReference type="ChEBI" id="CHEBI:58088"/>
        <dbReference type="EC" id="3.1.3.64"/>
    </reaction>
    <physiologicalReaction direction="left-to-right" evidence="2">
        <dbReference type="Rhea" id="RHEA:12317"/>
    </physiologicalReaction>
</comment>
<evidence type="ECO:0000259" key="8">
    <source>
        <dbReference type="PROSITE" id="PS50275"/>
    </source>
</evidence>
<dbReference type="EnsemblMetazoa" id="XM_022798360">
    <property type="protein sequence ID" value="XP_022654095"/>
    <property type="gene ID" value="LOC111247449"/>
</dbReference>
<dbReference type="Proteomes" id="UP000594260">
    <property type="component" value="Unplaced"/>
</dbReference>
<dbReference type="GO" id="GO:0043812">
    <property type="term" value="F:phosphatidylinositol-4-phosphate phosphatase activity"/>
    <property type="evidence" value="ECO:0007669"/>
    <property type="project" value="TreeGrafter"/>
</dbReference>
<evidence type="ECO:0000256" key="6">
    <source>
        <dbReference type="ARBA" id="ARBA00041911"/>
    </source>
</evidence>
<dbReference type="PANTHER" id="PTHR45662:SF2">
    <property type="entry name" value="PHOSPHATIDYLINOSITOL-3-PHOSPHATASE SAC1"/>
    <property type="match status" value="1"/>
</dbReference>
<dbReference type="EC" id="3.1.3.64" evidence="1"/>
<proteinExistence type="predicted"/>
<dbReference type="EnsemblMetazoa" id="XM_022798361">
    <property type="protein sequence ID" value="XP_022654096"/>
    <property type="gene ID" value="LOC111247449"/>
</dbReference>
<feature type="transmembrane region" description="Helical" evidence="7">
    <location>
        <begin position="531"/>
        <end position="549"/>
    </location>
</feature>
<evidence type="ECO:0000313" key="10">
    <source>
        <dbReference type="Proteomes" id="UP000594260"/>
    </source>
</evidence>
<protein>
    <recommendedName>
        <fullName evidence="4">Phosphatidylinositol-3-phosphatase SAC1</fullName>
        <ecNumber evidence="1">3.1.3.64</ecNumber>
    </recommendedName>
    <alternativeName>
        <fullName evidence="6">Phosphatidylinositol-4-phosphate phosphatase</fullName>
    </alternativeName>
    <alternativeName>
        <fullName evidence="5">Suppressor of actin mutations 1-like protein</fullName>
    </alternativeName>
</protein>
<dbReference type="RefSeq" id="XP_022654096.1">
    <property type="nucleotide sequence ID" value="XM_022798361.1"/>
</dbReference>
<dbReference type="GO" id="GO:0046856">
    <property type="term" value="P:phosphatidylinositol dephosphorylation"/>
    <property type="evidence" value="ECO:0007669"/>
    <property type="project" value="TreeGrafter"/>
</dbReference>
<dbReference type="AlphaFoldDB" id="A0A7M7JLQ3"/>
<keyword evidence="7" id="KW-0812">Transmembrane</keyword>
<accession>A0A7M7JLQ3</accession>
<keyword evidence="7" id="KW-1133">Transmembrane helix</keyword>
<dbReference type="GO" id="GO:0005783">
    <property type="term" value="C:endoplasmic reticulum"/>
    <property type="evidence" value="ECO:0007669"/>
    <property type="project" value="TreeGrafter"/>
</dbReference>
<evidence type="ECO:0000256" key="5">
    <source>
        <dbReference type="ARBA" id="ARBA00041396"/>
    </source>
</evidence>
<evidence type="ECO:0000256" key="2">
    <source>
        <dbReference type="ARBA" id="ARBA00036631"/>
    </source>
</evidence>
<keyword evidence="7" id="KW-0472">Membrane</keyword>
<dbReference type="RefSeq" id="XP_022654095.1">
    <property type="nucleotide sequence ID" value="XM_022798360.1"/>
</dbReference>